<organism evidence="1 2">
    <name type="scientific">Actinoallomurus acaciae</name>
    <dbReference type="NCBI Taxonomy" id="502577"/>
    <lineage>
        <taxon>Bacteria</taxon>
        <taxon>Bacillati</taxon>
        <taxon>Actinomycetota</taxon>
        <taxon>Actinomycetes</taxon>
        <taxon>Streptosporangiales</taxon>
        <taxon>Thermomonosporaceae</taxon>
        <taxon>Actinoallomurus</taxon>
    </lineage>
</organism>
<evidence type="ECO:0000313" key="1">
    <source>
        <dbReference type="EMBL" id="MFB9840419.1"/>
    </source>
</evidence>
<sequence length="77" mass="8282">MEERTAPDHSADGDAVRSIVDAWRARLPDLDPSPLLVLGRIERLAAVCAPILRPPFAAARLAPAEFDVLAALRRSGP</sequence>
<dbReference type="Proteomes" id="UP001589627">
    <property type="component" value="Unassembled WGS sequence"/>
</dbReference>
<dbReference type="EMBL" id="JBHLZP010001075">
    <property type="protein sequence ID" value="MFB9840419.1"/>
    <property type="molecule type" value="Genomic_DNA"/>
</dbReference>
<comment type="caution">
    <text evidence="1">The sequence shown here is derived from an EMBL/GenBank/DDBJ whole genome shotgun (WGS) entry which is preliminary data.</text>
</comment>
<feature type="non-terminal residue" evidence="1">
    <location>
        <position position="77"/>
    </location>
</feature>
<name>A0ABV5YZ92_9ACTN</name>
<protein>
    <submittedName>
        <fullName evidence="1">Uncharacterized protein</fullName>
    </submittedName>
</protein>
<evidence type="ECO:0000313" key="2">
    <source>
        <dbReference type="Proteomes" id="UP001589627"/>
    </source>
</evidence>
<accession>A0ABV5YZ92</accession>
<reference evidence="1 2" key="1">
    <citation type="submission" date="2024-09" db="EMBL/GenBank/DDBJ databases">
        <authorList>
            <person name="Sun Q."/>
            <person name="Mori K."/>
        </authorList>
    </citation>
    <scope>NUCLEOTIDE SEQUENCE [LARGE SCALE GENOMIC DNA]</scope>
    <source>
        <strain evidence="1 2">TBRC 0563</strain>
    </source>
</reference>
<keyword evidence="2" id="KW-1185">Reference proteome</keyword>
<gene>
    <name evidence="1" type="ORF">ACFFNX_50560</name>
</gene>
<proteinExistence type="predicted"/>